<dbReference type="RefSeq" id="WP_200243090.1">
    <property type="nucleotide sequence ID" value="NZ_NRRV01000116.1"/>
</dbReference>
<evidence type="ECO:0000313" key="2">
    <source>
        <dbReference type="Proteomes" id="UP000748752"/>
    </source>
</evidence>
<gene>
    <name evidence="1" type="ORF">CKO31_24130</name>
</gene>
<sequence length="134" mass="14025">MQIDTATLAKAITRACAELDRLDEAAAEGEIGRIAGRRLVLRIEPAGADWSGREIPLPPGAEGIVSALELPPEAEPGPSDAPGIRSPLNACCHRDACRELLTALELICENPDHDLLPTERATAEAAIAKATGEG</sequence>
<dbReference type="EMBL" id="NRRV01000116">
    <property type="protein sequence ID" value="MBK1633770.1"/>
    <property type="molecule type" value="Genomic_DNA"/>
</dbReference>
<name>A0ABS1CPI8_9GAMM</name>
<organism evidence="1 2">
    <name type="scientific">Thiohalocapsa halophila</name>
    <dbReference type="NCBI Taxonomy" id="69359"/>
    <lineage>
        <taxon>Bacteria</taxon>
        <taxon>Pseudomonadati</taxon>
        <taxon>Pseudomonadota</taxon>
        <taxon>Gammaproteobacteria</taxon>
        <taxon>Chromatiales</taxon>
        <taxon>Chromatiaceae</taxon>
        <taxon>Thiohalocapsa</taxon>
    </lineage>
</organism>
<keyword evidence="2" id="KW-1185">Reference proteome</keyword>
<protein>
    <submittedName>
        <fullName evidence="1">Uncharacterized protein</fullName>
    </submittedName>
</protein>
<dbReference type="Proteomes" id="UP000748752">
    <property type="component" value="Unassembled WGS sequence"/>
</dbReference>
<evidence type="ECO:0000313" key="1">
    <source>
        <dbReference type="EMBL" id="MBK1633770.1"/>
    </source>
</evidence>
<comment type="caution">
    <text evidence="1">The sequence shown here is derived from an EMBL/GenBank/DDBJ whole genome shotgun (WGS) entry which is preliminary data.</text>
</comment>
<accession>A0ABS1CPI8</accession>
<reference evidence="1 2" key="1">
    <citation type="journal article" date="2020" name="Microorganisms">
        <title>Osmotic Adaptation and Compatible Solute Biosynthesis of Phototrophic Bacteria as Revealed from Genome Analyses.</title>
        <authorList>
            <person name="Imhoff J.F."/>
            <person name="Rahn T."/>
            <person name="Kunzel S."/>
            <person name="Keller A."/>
            <person name="Neulinger S.C."/>
        </authorList>
    </citation>
    <scope>NUCLEOTIDE SEQUENCE [LARGE SCALE GENOMIC DNA]</scope>
    <source>
        <strain evidence="1 2">DSM 6210</strain>
    </source>
</reference>
<proteinExistence type="predicted"/>